<dbReference type="InterPro" id="IPR043128">
    <property type="entry name" value="Rev_trsase/Diguanyl_cyclase"/>
</dbReference>
<keyword evidence="4" id="KW-0548">Nucleotidyltransferase</keyword>
<keyword evidence="5" id="KW-0540">Nuclease</keyword>
<proteinExistence type="predicted"/>
<dbReference type="InterPro" id="IPR043502">
    <property type="entry name" value="DNA/RNA_pol_sf"/>
</dbReference>
<keyword evidence="15" id="KW-1185">Reference proteome</keyword>
<name>A0A087T9T6_STEMI</name>
<dbReference type="CDD" id="cd01647">
    <property type="entry name" value="RT_LTR"/>
    <property type="match status" value="2"/>
</dbReference>
<dbReference type="Gene3D" id="1.10.340.70">
    <property type="match status" value="1"/>
</dbReference>
<dbReference type="InterPro" id="IPR036397">
    <property type="entry name" value="RNaseH_sf"/>
</dbReference>
<evidence type="ECO:0000313" key="15">
    <source>
        <dbReference type="Proteomes" id="UP000054359"/>
    </source>
</evidence>
<evidence type="ECO:0000256" key="8">
    <source>
        <dbReference type="ARBA" id="ARBA00022842"/>
    </source>
</evidence>
<evidence type="ECO:0000256" key="5">
    <source>
        <dbReference type="ARBA" id="ARBA00022722"/>
    </source>
</evidence>
<dbReference type="GO" id="GO:0003723">
    <property type="term" value="F:RNA binding"/>
    <property type="evidence" value="ECO:0007669"/>
    <property type="project" value="UniProtKB-KW"/>
</dbReference>
<dbReference type="InterPro" id="IPR001969">
    <property type="entry name" value="Aspartic_peptidase_AS"/>
</dbReference>
<keyword evidence="8" id="KW-0460">Magnesium</keyword>
<dbReference type="Proteomes" id="UP000054359">
    <property type="component" value="Unassembled WGS sequence"/>
</dbReference>
<dbReference type="SUPFAM" id="SSF53098">
    <property type="entry name" value="Ribonuclease H-like"/>
    <property type="match status" value="1"/>
</dbReference>
<dbReference type="OMA" id="NTRIARW"/>
<dbReference type="Gene3D" id="3.10.20.370">
    <property type="match status" value="1"/>
</dbReference>
<dbReference type="FunFam" id="3.30.70.270:FF:000020">
    <property type="entry name" value="Transposon Tf2-6 polyprotein-like Protein"/>
    <property type="match status" value="1"/>
</dbReference>
<keyword evidence="2" id="KW-0645">Protease</keyword>
<dbReference type="PROSITE" id="PS50994">
    <property type="entry name" value="INTEGRASE"/>
    <property type="match status" value="1"/>
</dbReference>
<dbReference type="InterPro" id="IPR021109">
    <property type="entry name" value="Peptidase_aspartic_dom_sf"/>
</dbReference>
<evidence type="ECO:0000313" key="14">
    <source>
        <dbReference type="EMBL" id="KFM61875.1"/>
    </source>
</evidence>
<dbReference type="CDD" id="cd09274">
    <property type="entry name" value="RNase_HI_RT_Ty3"/>
    <property type="match status" value="2"/>
</dbReference>
<dbReference type="InterPro" id="IPR001584">
    <property type="entry name" value="Integrase_cat-core"/>
</dbReference>
<dbReference type="Gene3D" id="3.30.70.270">
    <property type="match status" value="3"/>
</dbReference>
<sequence length="2930" mass="337297">MNFRKRFRNEYLALLVQRPPKRSTGTINKNDLVFVGSDNKKRIDWPLRPVIETYPGKDNEVRVVKMKTATGELLRPVKRIYPLELDRSSDLTLNRKNSTNEFDSDMNYRTRYGQENFEKLKRKRSIERSSTTKLISRIDVALADENVTCDILDEHLEVLIEKMNKLKSLDSQIEHFIDVNFIEEEVNTSTDYQEKCLRPRRLPFVERDIVDKQVQTWLVDGIIEPCSFEYSSQVVVVRKKDGNPRVCIDYRPLNKKIVKDRYPLPLIEDLLDKLQDARTFNTIDLKNAFFHVSVDKNSRHYTSFVTHNGQYQFLRVPFGLCTSPSVFQRIEFLGYVIENGQLFPSPLKTAAVINYPEPKSHKNLQSFLGLAEYFRKFILNFSIIAQPLTDLLKKGNDFHFGDNERNAFDLLKQRLCEKPVLNIYNQHSDTEIHTDTSIHGYGCILMQRSMIDNCLHPVYYMSKKTSDAEKKFTSYELEVLAVIQALKKFRVYLLGKHFKIITDCNAFKMTMNKKDLNTRIARWALMLEDFDYEIEHRTGTRMTHVDALSRSPVTVITQDSLILKIRNAQEQDDHIRAIKEVLKVKPYDDYSVKADILYKFVDGKELLVVPESMQSDIIKDAHLRGHFATKRTEELIKQEFYIPKLKDKIDNYIANCVPCILINRKCGKQEGMLHSVPKQDVPLHTYHIDHLGPLQSTHKNYKYIFAVIDSFTKSVTNYIKKIEVIITADEINLIELEDCVELLKQKETELKKLDIEIESLITDTKELETEIDSVQEYADKIHLWKFKVEKLLKNQSSKNKSDSVISEQVYENIKLPKLSLPTFGGNITEWIAFKDLFSACVRNNTKLSNAQKLQYLKASLKGEAYRIIQTIQISDCNFEIAWKLLDERYSNKREQIFAYIKRFLSLPTIQNESAIAILNLVDNINEIIRSLEVLNQSIDHFGDTLMTYLILQKLDPSTKLWWEHQLKCNEIPKLTSLIEFLKNHARTLQNSKSTNSKIPKPSSQYKSNVLVATLGCGYCKEDHNLAKCSKFLNLSVQQRIDFVKSNHYCFNCLSNMHFLKKCKSLNTCQHCFKKHHSILHIVNNSKNKTQLNSMSPHTQFIPKSNESTNVKDAPSTVCASHYDSNSKSSQTSHILLCTALIKVQNYEQQFVKCRCLCDTGSQRSFISKDCVKKLGLRVKDNSISVSCLGEFNTVSNGEVDLLFTSHFKSDIRVSTSAFVLDKVTGNIPYVSLPPVIFDNFSDLKLADPLFYKSQPIDILLGVNVFLHLMTGEIVKRSPDLPFAINSRLGWIISGTTNYELHTTEPVYVNHVNANTDELVNSFWELEKFPNVQPLTDEEKRCEEHFESSHFRDKTGRYSVALPFKHNRDVLGDSREMAYRRLQYLEKRLLSMPEIYNQYIQFMKEYFSLGHVEVVSNTDRELENKHYYIPHHFILKESSLTTKLRVVFDGSAKTTTGVSLNDTLMIGPKTQDDLICILLRFRLHNIAITADIRMMYRQIRVHEQDRDFQKILWRDSPDKEIQVCRLNTVTYGTAAAPYLATKVLSQLAIDEGLNFPKAKSVILRDFYVDDVLTGVKDSSEGIALINELQQLLQKGGFELHKWSTSKPSLLKTVGLINTDSDNIHRVIEGKTLKVLGLEWHSDNDEFKCNFAVIDYQSVATKRIILSFVSRLFDPLGWIAPFVILAKMILQQLWKLHLSWDDPVPEEIVQIWRGLCREVKILNSISVPRKVLLPDYFRCELHGFCDASEKGYAAVIYVKTCNNSTISVKLVTAKNCVPPLKLITIPRLELCAAVLLARLIQAVRAALVINFDSVHAWSDSQIVLSWLRSDPKKWQVFVSNRVSEIQTILPSENWSHVDGKENPADCASRGLFSAEPLSHELRWNGPPWLMCNEVPLFKHIPIAEKTLPEARKTVSFIVSEPVQELTVISKISSFSKLQRIFAWILRFISNSRVASRERNTSFLSSNEIRSATLCIIRIVQRLNFSKEIQCLEMGKDLPKNSNLLSLSPFLDDNKVLRVGGRLKNAHLSENEKHPILLSSTHNVTKIIIRHFHDKYLHAAPELLLSLIRQQFWIIAARSVIRKLVKTCVTCCKHRAQTASQIMADLPTSRVTQSRPFHRIGIDYSGPFMIKHRAGRGQKSFKCYVCLFVCFVVKAVHLEVVEDLSTKAFLSALKRFISRRGKPSEIYSDCGTNFKGAEKEIRKCFLQCKQNQEIQDFLSLEEIKWKFNPPSSPHFGVLWESAVKSMKFHLKRTVGDTVLTYPEFQTLITQVEACLNSRPLCPISSDPNDLIALTPGHFLVGTSLTTIPEQDISSLNHLDRWHVRQFIFQQFWKRWSREYLSQLQQRTKWQKSQKDLEVNDLVLIKEDNLPPLKWRLGRITAIHPGSDHRVEAQFQICGVKSEDTEFNYLVAQLEPRFIENVWDIIKDGSKQKYTAAKERLLNTFKEIGTSRKTDPSSRCGSKFCCRGIPLPQIPSICTRQKKGCQFLVDSGADVSIVPPSKTDCKLCDYKLYAANGTEIPTYGIKMLSLDLGLRRPFQWPFVVAKVSKGIIGADFLNKFQLLIDIYNKKLIDGVTNLSVNEEVTAIQNDNLSTVSQPVYSRARQLDHEKLKLAKQEFQFMLDHNIIRPSKSQWASPLHLVSKKDVKAYYQIPIAEEDKPKTAITTPFGLYEFNVMSFGLRNAPSTFQRFITEQYGLCINIAKSEMGDARVEYLGYFITAKGSRPLPEKVEAIRNYKLPVTIHEPRTFLGMINFYRRYLKNVAVTQAVLHKMLKGAQKKDRRKVPWTDKGIRQFEKCKSDLVNAALLCFPKPGLPLSLCTDASDFAIGSVLQQLEDQDWKSIAFYSKKLSDAQKAYSTYDRELLGIYLSVKPFKHLLEGREFIIFTDPKPLVYAYKQKNEKASPRQQRQLQYIFEFSTDIRHIDGKENLVADAL</sequence>
<keyword evidence="3" id="KW-0808">Transferase</keyword>
<dbReference type="InterPro" id="IPR041577">
    <property type="entry name" value="RT_RNaseH_2"/>
</dbReference>
<keyword evidence="11" id="KW-0695">RNA-directed DNA polymerase</keyword>
<dbReference type="OrthoDB" id="6431677at2759"/>
<evidence type="ECO:0000256" key="12">
    <source>
        <dbReference type="SAM" id="Coils"/>
    </source>
</evidence>
<dbReference type="FunFam" id="3.10.20.370:FF:000001">
    <property type="entry name" value="Retrovirus-related Pol polyprotein from transposon 17.6-like protein"/>
    <property type="match status" value="1"/>
</dbReference>
<dbReference type="Pfam" id="PF17919">
    <property type="entry name" value="RT_RNaseH_2"/>
    <property type="match status" value="1"/>
</dbReference>
<dbReference type="SUPFAM" id="SSF56672">
    <property type="entry name" value="DNA/RNA polymerases"/>
    <property type="match status" value="3"/>
</dbReference>
<evidence type="ECO:0000256" key="3">
    <source>
        <dbReference type="ARBA" id="ARBA00022679"/>
    </source>
</evidence>
<dbReference type="Pfam" id="PF17921">
    <property type="entry name" value="Integrase_H2C2"/>
    <property type="match status" value="2"/>
</dbReference>
<evidence type="ECO:0000256" key="4">
    <source>
        <dbReference type="ARBA" id="ARBA00022695"/>
    </source>
</evidence>
<feature type="non-terminal residue" evidence="14">
    <location>
        <position position="2930"/>
    </location>
</feature>
<dbReference type="FunFam" id="2.40.70.10:FF:000130">
    <property type="entry name" value="Retrovirus-related Pol polyprotein from transposon opus-like Protein"/>
    <property type="match status" value="1"/>
</dbReference>
<keyword evidence="6" id="KW-0255">Endonuclease</keyword>
<keyword evidence="9" id="KW-0694">RNA-binding</keyword>
<dbReference type="Gene3D" id="2.40.70.10">
    <property type="entry name" value="Acid Proteases"/>
    <property type="match status" value="2"/>
</dbReference>
<dbReference type="InterPro" id="IPR041373">
    <property type="entry name" value="RT_RNaseH"/>
</dbReference>
<reference evidence="14 15" key="1">
    <citation type="submission" date="2013-11" db="EMBL/GenBank/DDBJ databases">
        <title>Genome sequencing of Stegodyphus mimosarum.</title>
        <authorList>
            <person name="Bechsgaard J."/>
        </authorList>
    </citation>
    <scope>NUCLEOTIDE SEQUENCE [LARGE SCALE GENOMIC DNA]</scope>
</reference>
<evidence type="ECO:0000259" key="13">
    <source>
        <dbReference type="PROSITE" id="PS50994"/>
    </source>
</evidence>
<dbReference type="InterPro" id="IPR040676">
    <property type="entry name" value="DUF5641"/>
</dbReference>
<dbReference type="GO" id="GO:0042575">
    <property type="term" value="C:DNA polymerase complex"/>
    <property type="evidence" value="ECO:0007669"/>
    <property type="project" value="UniProtKB-ARBA"/>
</dbReference>
<evidence type="ECO:0000256" key="1">
    <source>
        <dbReference type="ARBA" id="ARBA00012493"/>
    </source>
</evidence>
<dbReference type="SUPFAM" id="SSF50630">
    <property type="entry name" value="Acid proteases"/>
    <property type="match status" value="1"/>
</dbReference>
<dbReference type="InterPro" id="IPR000477">
    <property type="entry name" value="RT_dom"/>
</dbReference>
<dbReference type="PROSITE" id="PS00141">
    <property type="entry name" value="ASP_PROTEASE"/>
    <property type="match status" value="1"/>
</dbReference>
<dbReference type="Pfam" id="PF05380">
    <property type="entry name" value="Peptidase_A17"/>
    <property type="match status" value="1"/>
</dbReference>
<dbReference type="GO" id="GO:0006508">
    <property type="term" value="P:proteolysis"/>
    <property type="evidence" value="ECO:0007669"/>
    <property type="project" value="UniProtKB-KW"/>
</dbReference>
<protein>
    <recommendedName>
        <fullName evidence="1">RNA-directed DNA polymerase</fullName>
        <ecNumber evidence="1">2.7.7.49</ecNumber>
    </recommendedName>
</protein>
<dbReference type="Gene3D" id="3.10.10.10">
    <property type="entry name" value="HIV Type 1 Reverse Transcriptase, subunit A, domain 1"/>
    <property type="match status" value="3"/>
</dbReference>
<dbReference type="PANTHER" id="PTHR47331">
    <property type="entry name" value="PHD-TYPE DOMAIN-CONTAINING PROTEIN"/>
    <property type="match status" value="1"/>
</dbReference>
<dbReference type="FunFam" id="3.10.10.10:FF:000007">
    <property type="entry name" value="Retrovirus-related Pol polyprotein from transposon 17.6-like Protein"/>
    <property type="match status" value="1"/>
</dbReference>
<evidence type="ECO:0000256" key="10">
    <source>
        <dbReference type="ARBA" id="ARBA00022908"/>
    </source>
</evidence>
<keyword evidence="10" id="KW-0229">DNA integration</keyword>
<dbReference type="InterPro" id="IPR041588">
    <property type="entry name" value="Integrase_H2C2"/>
</dbReference>
<dbReference type="Gene3D" id="3.30.420.10">
    <property type="entry name" value="Ribonuclease H-like superfamily/Ribonuclease H"/>
    <property type="match status" value="1"/>
</dbReference>
<gene>
    <name evidence="14" type="ORF">X975_23944</name>
</gene>
<feature type="coiled-coil region" evidence="12">
    <location>
        <begin position="736"/>
        <end position="770"/>
    </location>
</feature>
<dbReference type="CDD" id="cd01644">
    <property type="entry name" value="RT_pepA17"/>
    <property type="match status" value="1"/>
</dbReference>
<evidence type="ECO:0000256" key="2">
    <source>
        <dbReference type="ARBA" id="ARBA00022670"/>
    </source>
</evidence>
<dbReference type="STRING" id="407821.A0A087T9T6"/>
<dbReference type="Pfam" id="PF18701">
    <property type="entry name" value="DUF5641"/>
    <property type="match status" value="2"/>
</dbReference>
<evidence type="ECO:0000256" key="6">
    <source>
        <dbReference type="ARBA" id="ARBA00022759"/>
    </source>
</evidence>
<evidence type="ECO:0000256" key="7">
    <source>
        <dbReference type="ARBA" id="ARBA00022801"/>
    </source>
</evidence>
<dbReference type="Pfam" id="PF00078">
    <property type="entry name" value="RVT_1"/>
    <property type="match status" value="2"/>
</dbReference>
<dbReference type="GO" id="GO:0003964">
    <property type="term" value="F:RNA-directed DNA polymerase activity"/>
    <property type="evidence" value="ECO:0007669"/>
    <property type="project" value="UniProtKB-KW"/>
</dbReference>
<accession>A0A087T9T6</accession>
<keyword evidence="7" id="KW-0378">Hydrolase</keyword>
<dbReference type="Pfam" id="PF17917">
    <property type="entry name" value="RT_RNaseH"/>
    <property type="match status" value="1"/>
</dbReference>
<dbReference type="InterPro" id="IPR005312">
    <property type="entry name" value="DUF1759"/>
</dbReference>
<dbReference type="EC" id="2.7.7.49" evidence="1"/>
<dbReference type="PANTHER" id="PTHR47331:SF5">
    <property type="entry name" value="RIBONUCLEASE H"/>
    <property type="match status" value="1"/>
</dbReference>
<keyword evidence="12" id="KW-0175">Coiled coil</keyword>
<evidence type="ECO:0000256" key="11">
    <source>
        <dbReference type="ARBA" id="ARBA00022918"/>
    </source>
</evidence>
<dbReference type="GO" id="GO:0015074">
    <property type="term" value="P:DNA integration"/>
    <property type="evidence" value="ECO:0007669"/>
    <property type="project" value="UniProtKB-KW"/>
</dbReference>
<dbReference type="GO" id="GO:0004519">
    <property type="term" value="F:endonuclease activity"/>
    <property type="evidence" value="ECO:0007669"/>
    <property type="project" value="UniProtKB-KW"/>
</dbReference>
<dbReference type="InterPro" id="IPR008042">
    <property type="entry name" value="Retrotrans_Pao"/>
</dbReference>
<dbReference type="InterPro" id="IPR012337">
    <property type="entry name" value="RNaseH-like_sf"/>
</dbReference>
<dbReference type="Pfam" id="PF03564">
    <property type="entry name" value="DUF1759"/>
    <property type="match status" value="1"/>
</dbReference>
<evidence type="ECO:0000256" key="9">
    <source>
        <dbReference type="ARBA" id="ARBA00022884"/>
    </source>
</evidence>
<dbReference type="EMBL" id="KK114194">
    <property type="protein sequence ID" value="KFM61875.1"/>
    <property type="molecule type" value="Genomic_DNA"/>
</dbReference>
<organism evidence="14 15">
    <name type="scientific">Stegodyphus mimosarum</name>
    <name type="common">African social velvet spider</name>
    <dbReference type="NCBI Taxonomy" id="407821"/>
    <lineage>
        <taxon>Eukaryota</taxon>
        <taxon>Metazoa</taxon>
        <taxon>Ecdysozoa</taxon>
        <taxon>Arthropoda</taxon>
        <taxon>Chelicerata</taxon>
        <taxon>Arachnida</taxon>
        <taxon>Araneae</taxon>
        <taxon>Araneomorphae</taxon>
        <taxon>Entelegynae</taxon>
        <taxon>Eresoidea</taxon>
        <taxon>Eresidae</taxon>
        <taxon>Stegodyphus</taxon>
    </lineage>
</organism>
<dbReference type="GO" id="GO:0004190">
    <property type="term" value="F:aspartic-type endopeptidase activity"/>
    <property type="evidence" value="ECO:0007669"/>
    <property type="project" value="InterPro"/>
</dbReference>
<feature type="domain" description="Integrase catalytic" evidence="13">
    <location>
        <begin position="2109"/>
        <end position="2300"/>
    </location>
</feature>